<dbReference type="InterPro" id="IPR007743">
    <property type="entry name" value="Immunity-related_GTPase-like"/>
</dbReference>
<reference evidence="6" key="1">
    <citation type="submission" date="2025-08" db="UniProtKB">
        <authorList>
            <consortium name="Ensembl"/>
        </authorList>
    </citation>
    <scope>IDENTIFICATION</scope>
</reference>
<evidence type="ECO:0000256" key="1">
    <source>
        <dbReference type="ARBA" id="ARBA00005429"/>
    </source>
</evidence>
<feature type="domain" description="IRG-type G" evidence="5">
    <location>
        <begin position="45"/>
        <end position="210"/>
    </location>
</feature>
<organism evidence="6 7">
    <name type="scientific">Neogobius melanostomus</name>
    <name type="common">round goby</name>
    <dbReference type="NCBI Taxonomy" id="47308"/>
    <lineage>
        <taxon>Eukaryota</taxon>
        <taxon>Metazoa</taxon>
        <taxon>Chordata</taxon>
        <taxon>Craniata</taxon>
        <taxon>Vertebrata</taxon>
        <taxon>Euteleostomi</taxon>
        <taxon>Actinopterygii</taxon>
        <taxon>Neopterygii</taxon>
        <taxon>Teleostei</taxon>
        <taxon>Neoteleostei</taxon>
        <taxon>Acanthomorphata</taxon>
        <taxon>Gobiaria</taxon>
        <taxon>Gobiiformes</taxon>
        <taxon>Gobioidei</taxon>
        <taxon>Gobiidae</taxon>
        <taxon>Benthophilinae</taxon>
        <taxon>Neogobiini</taxon>
        <taxon>Neogobius</taxon>
    </lineage>
</organism>
<dbReference type="AlphaFoldDB" id="A0A8C6UH87"/>
<dbReference type="InterPro" id="IPR051515">
    <property type="entry name" value="IRG"/>
</dbReference>
<keyword evidence="7" id="KW-1185">Reference proteome</keyword>
<keyword evidence="4" id="KW-0342">GTP-binding</keyword>
<proteinExistence type="inferred from homology"/>
<sequence>MFTSHNVLCFKVYCKLNDYGKPEKCNLKKCFFKHPPCFQTNCRDSLCVHICDLESGSGKSTLINALRGVDNTDEAAAPTGYVECTKEVNEYPYPEFPNITISDLPGVGTSTFKASDYLNDVGFAKFDFFIIVSNNRFKENDGLLAAEIQKMNKKFYFVRSKIDDTINAAKRTRKGFEEEKTLKEIKENCIAGNTRVFVCFCLYLISILLF</sequence>
<evidence type="ECO:0000256" key="4">
    <source>
        <dbReference type="ARBA" id="ARBA00023134"/>
    </source>
</evidence>
<reference evidence="6" key="2">
    <citation type="submission" date="2025-09" db="UniProtKB">
        <authorList>
            <consortium name="Ensembl"/>
        </authorList>
    </citation>
    <scope>IDENTIFICATION</scope>
</reference>
<dbReference type="PANTHER" id="PTHR32341:SF10">
    <property type="entry name" value="INTERFERON-INDUCIBLE GTPASE 5"/>
    <property type="match status" value="1"/>
</dbReference>
<evidence type="ECO:0000256" key="2">
    <source>
        <dbReference type="ARBA" id="ARBA00022741"/>
    </source>
</evidence>
<dbReference type="Gene3D" id="3.40.50.300">
    <property type="entry name" value="P-loop containing nucleotide triphosphate hydrolases"/>
    <property type="match status" value="1"/>
</dbReference>
<evidence type="ECO:0000313" key="6">
    <source>
        <dbReference type="Ensembl" id="ENSNMLP00000036623.1"/>
    </source>
</evidence>
<evidence type="ECO:0000259" key="5">
    <source>
        <dbReference type="PROSITE" id="PS51716"/>
    </source>
</evidence>
<dbReference type="FunFam" id="3.40.50.300:FF:000541">
    <property type="entry name" value="Immunity related GTPase M"/>
    <property type="match status" value="1"/>
</dbReference>
<evidence type="ECO:0000313" key="7">
    <source>
        <dbReference type="Proteomes" id="UP000694523"/>
    </source>
</evidence>
<dbReference type="InterPro" id="IPR027417">
    <property type="entry name" value="P-loop_NTPase"/>
</dbReference>
<dbReference type="Ensembl" id="ENSNMLT00000040797.1">
    <property type="protein sequence ID" value="ENSNMLP00000036623.1"/>
    <property type="gene ID" value="ENSNMLG00000022704.1"/>
</dbReference>
<dbReference type="InterPro" id="IPR030385">
    <property type="entry name" value="G_IRG_dom"/>
</dbReference>
<dbReference type="Pfam" id="PF05049">
    <property type="entry name" value="IIGP"/>
    <property type="match status" value="1"/>
</dbReference>
<evidence type="ECO:0000256" key="3">
    <source>
        <dbReference type="ARBA" id="ARBA00022801"/>
    </source>
</evidence>
<dbReference type="GO" id="GO:0016020">
    <property type="term" value="C:membrane"/>
    <property type="evidence" value="ECO:0007669"/>
    <property type="project" value="InterPro"/>
</dbReference>
<dbReference type="Proteomes" id="UP000694523">
    <property type="component" value="Unplaced"/>
</dbReference>
<protein>
    <recommendedName>
        <fullName evidence="5">IRG-type G domain-containing protein</fullName>
    </recommendedName>
</protein>
<keyword evidence="2" id="KW-0547">Nucleotide-binding</keyword>
<dbReference type="GO" id="GO:0005525">
    <property type="term" value="F:GTP binding"/>
    <property type="evidence" value="ECO:0007669"/>
    <property type="project" value="UniProtKB-KW"/>
</dbReference>
<accession>A0A8C6UH87</accession>
<dbReference type="PROSITE" id="PS51716">
    <property type="entry name" value="G_IRG"/>
    <property type="match status" value="1"/>
</dbReference>
<name>A0A8C6UH87_9GOBI</name>
<comment type="similarity">
    <text evidence="1">Belongs to the TRAFAC class dynamin-like GTPase superfamily. IRG family.</text>
</comment>
<keyword evidence="3" id="KW-0378">Hydrolase</keyword>
<dbReference type="PANTHER" id="PTHR32341">
    <property type="entry name" value="INTERFERON-INDUCIBLE GTPASE"/>
    <property type="match status" value="1"/>
</dbReference>
<dbReference type="SUPFAM" id="SSF52540">
    <property type="entry name" value="P-loop containing nucleoside triphosphate hydrolases"/>
    <property type="match status" value="1"/>
</dbReference>
<dbReference type="GO" id="GO:0016787">
    <property type="term" value="F:hydrolase activity"/>
    <property type="evidence" value="ECO:0007669"/>
    <property type="project" value="UniProtKB-KW"/>
</dbReference>